<evidence type="ECO:0000313" key="4">
    <source>
        <dbReference type="Proteomes" id="UP000243207"/>
    </source>
</evidence>
<dbReference type="NCBIfam" id="TIGR02099">
    <property type="entry name" value="YhdP family protein"/>
    <property type="match status" value="1"/>
</dbReference>
<dbReference type="PANTHER" id="PTHR38690:SF1">
    <property type="entry name" value="PROTEASE"/>
    <property type="match status" value="1"/>
</dbReference>
<evidence type="ECO:0000256" key="1">
    <source>
        <dbReference type="SAM" id="MobiDB-lite"/>
    </source>
</evidence>
<evidence type="ECO:0000259" key="2">
    <source>
        <dbReference type="Pfam" id="PF13116"/>
    </source>
</evidence>
<reference evidence="4" key="1">
    <citation type="submission" date="2016-10" db="EMBL/GenBank/DDBJ databases">
        <authorList>
            <person name="Varghese N."/>
            <person name="Submissions S."/>
        </authorList>
    </citation>
    <scope>NUCLEOTIDE SEQUENCE [LARGE SCALE GENOMIC DNA]</scope>
    <source>
        <strain evidence="4">NRRL B-51270</strain>
    </source>
</reference>
<feature type="region of interest" description="Disordered" evidence="1">
    <location>
        <begin position="899"/>
        <end position="919"/>
    </location>
</feature>
<organism evidence="3 4">
    <name type="scientific">Halopseudomonas xinjiangensis</name>
    <dbReference type="NCBI Taxonomy" id="487184"/>
    <lineage>
        <taxon>Bacteria</taxon>
        <taxon>Pseudomonadati</taxon>
        <taxon>Pseudomonadota</taxon>
        <taxon>Gammaproteobacteria</taxon>
        <taxon>Pseudomonadales</taxon>
        <taxon>Pseudomonadaceae</taxon>
        <taxon>Halopseudomonas</taxon>
    </lineage>
</organism>
<dbReference type="RefSeq" id="WP_093395035.1">
    <property type="nucleotide sequence ID" value="NZ_LT629736.1"/>
</dbReference>
<dbReference type="OrthoDB" id="9762238at2"/>
<gene>
    <name evidence="3" type="ORF">SAMN05216421_2407</name>
</gene>
<dbReference type="EMBL" id="LT629736">
    <property type="protein sequence ID" value="SDS88912.1"/>
    <property type="molecule type" value="Genomic_DNA"/>
</dbReference>
<keyword evidence="4" id="KW-1185">Reference proteome</keyword>
<dbReference type="STRING" id="487184.SAMN05216421_2407"/>
<dbReference type="Pfam" id="PF13116">
    <property type="entry name" value="YhdP"/>
    <property type="match status" value="1"/>
</dbReference>
<evidence type="ECO:0000313" key="3">
    <source>
        <dbReference type="EMBL" id="SDS88912.1"/>
    </source>
</evidence>
<dbReference type="Proteomes" id="UP000243207">
    <property type="component" value="Chromosome I"/>
</dbReference>
<dbReference type="InterPro" id="IPR025263">
    <property type="entry name" value="YhdP_central"/>
</dbReference>
<dbReference type="InterPro" id="IPR011836">
    <property type="entry name" value="YhdP"/>
</dbReference>
<protein>
    <submittedName>
        <fullName evidence="3">TIGR02099 family protein</fullName>
    </submittedName>
</protein>
<feature type="domain" description="YhdP central" evidence="2">
    <location>
        <begin position="6"/>
        <end position="1278"/>
    </location>
</feature>
<name>A0A1H1VVV4_9GAMM</name>
<proteinExistence type="predicted"/>
<sequence length="1294" mass="141401">MSWQGALRRTLNVVILALAAWLLLTALYVSFGRLLVPIVADYREQLVARVEQSTGRAITLEKLSGEMQGAQPVFTLRGLTVHETLDSESPVLLALDHVVARLDLFASLWRRQPVMDALQLEGLSLEIAQAEDGRWTLKGLGRREAEPLVLQDVADTLFRQRRITLLDSHIRIQPQALPAWSFDQGALTLLNGPDWHRLDGRLSLPDGEQVRWQVNGASRGSGSELDQLTLGFFLDIPVGDWSQWLPQAWLDQARISNFAAGGRFWGSWGEGRLQRLQGEMVAPAIEARPAADGTATIENLYARFAAQLSGDVQRLDVERFRFRMGEHRWPAMRLQASRSRETDQWELRADRLVLARLAELMLPYLPERYAEIVRSLDPVGEIRQLRVQGSADRLEGESLQVEARLKDVGAQPWEGIPGFSGISGYMLGSPAAGELRLAATDWSMHLPRLFERPWHYQSLTGALNWRWGREEGLTLDAPGLGAIGPAGRAAVKLQLKLPPQREDASMDLDVALRDIRAAHYAEYLPTRAPAFNPRLGEWLSGTELDGEVPLAVFGYHGSLRAGAPAPERDIKLYAELREGHLIAQPGWPVFESVNGTLRLHNQNVVVEQGSAKLWNTRIEDVEAVVGRAAPEQSLHLGIQGNLSGRMEDALRFLQQAPLGERAGDMFEGWSGAGDAYGRIQLGLDLKQGAQPRLAVDFSTSAAQLSVPALQTELGSIAGDFSYVHGRGLTASDVSLRMLGEPVEASVASESMVHSLSAAGSHGLDALREWPLLSAWPADVGEGRLEWEAQASLSPGEQVIDISSDLVGVDLDLPPPFTKPADSALPSRLLITRSATGQRWLARAGEDTYALFETDGETVAGELSHGLGEPAQIAGPGLGISARLEELDLQAWRQWLASVGQGSDADGDDSSSTAPPSVAPPLNRLDIATARFAGFGLELDDLALLGERSSQGDWQLKVEQAEVEGHIMLPASPVQPMVIALDRLRLPRADTVPDDGTVLVEPLAPRDVLADIRPSQLRPFDFGVSRLSWGDDEVGSLAFVLRPSIDGAHLNDVSLDLRGGLRLDGDLFWGETVTRTRFTGQLQAADLGEVLRTWEYAPTLTSKEFEADVDLDWPGSPALFAFKRSTGLLTMRARDGMLKSGEGSADALRVFGLLNFNALTRRLRLDFSDLFGRGTAYDTLDADLALTNGVMQTRTPLLMEGPSAKVQLDGHIDLPQNQIDMGMLVTLPLTNNLPLAAIIAGAPHIGGVLFLADKILGDKVARFASVKYRISGDWQQPTVEFDRAFDDKPALEESP</sequence>
<accession>A0A1H1VVV4</accession>
<dbReference type="PANTHER" id="PTHR38690">
    <property type="entry name" value="PROTEASE-RELATED"/>
    <property type="match status" value="1"/>
</dbReference>